<dbReference type="InterPro" id="IPR001919">
    <property type="entry name" value="CBD2"/>
</dbReference>
<comment type="caution">
    <text evidence="4">The sequence shown here is derived from an EMBL/GenBank/DDBJ whole genome shotgun (WGS) entry which is preliminary data.</text>
</comment>
<organism evidence="4 5">
    <name type="scientific">Saccharothrix saharensis</name>
    <dbReference type="NCBI Taxonomy" id="571190"/>
    <lineage>
        <taxon>Bacteria</taxon>
        <taxon>Bacillati</taxon>
        <taxon>Actinomycetota</taxon>
        <taxon>Actinomycetes</taxon>
        <taxon>Pseudonocardiales</taxon>
        <taxon>Pseudonocardiaceae</taxon>
        <taxon>Saccharothrix</taxon>
    </lineage>
</organism>
<evidence type="ECO:0000313" key="5">
    <source>
        <dbReference type="Proteomes" id="UP000316628"/>
    </source>
</evidence>
<feature type="chain" id="PRO_5022032276" evidence="2">
    <location>
        <begin position="32"/>
        <end position="447"/>
    </location>
</feature>
<dbReference type="InterPro" id="IPR006311">
    <property type="entry name" value="TAT_signal"/>
</dbReference>
<dbReference type="PANTHER" id="PTHR42976:SF1">
    <property type="entry name" value="GH18 DOMAIN-CONTAINING PROTEIN-RELATED"/>
    <property type="match status" value="1"/>
</dbReference>
<protein>
    <submittedName>
        <fullName evidence="4">Cellulose binding domain-containing protein</fullName>
    </submittedName>
</protein>
<evidence type="ECO:0000256" key="2">
    <source>
        <dbReference type="SAM" id="SignalP"/>
    </source>
</evidence>
<dbReference type="Gene3D" id="3.20.20.80">
    <property type="entry name" value="Glycosidases"/>
    <property type="match status" value="1"/>
</dbReference>
<dbReference type="GO" id="GO:0005975">
    <property type="term" value="P:carbohydrate metabolic process"/>
    <property type="evidence" value="ECO:0007669"/>
    <property type="project" value="InterPro"/>
</dbReference>
<dbReference type="AlphaFoldDB" id="A0A543JK61"/>
<feature type="region of interest" description="Disordered" evidence="1">
    <location>
        <begin position="130"/>
        <end position="158"/>
    </location>
</feature>
<dbReference type="InterPro" id="IPR008965">
    <property type="entry name" value="CBM2/CBM3_carb-bd_dom_sf"/>
</dbReference>
<dbReference type="PROSITE" id="PS51318">
    <property type="entry name" value="TAT"/>
    <property type="match status" value="1"/>
</dbReference>
<dbReference type="InterPro" id="IPR052750">
    <property type="entry name" value="GH18_Chitinase"/>
</dbReference>
<dbReference type="GO" id="GO:0030247">
    <property type="term" value="F:polysaccharide binding"/>
    <property type="evidence" value="ECO:0007669"/>
    <property type="project" value="UniProtKB-UniRule"/>
</dbReference>
<feature type="signal peptide" evidence="2">
    <location>
        <begin position="1"/>
        <end position="31"/>
    </location>
</feature>
<dbReference type="Pfam" id="PF00553">
    <property type="entry name" value="CBM_2"/>
    <property type="match status" value="1"/>
</dbReference>
<dbReference type="CDD" id="cd06543">
    <property type="entry name" value="GH18_PF-ChiA-like"/>
    <property type="match status" value="1"/>
</dbReference>
<dbReference type="Proteomes" id="UP000316628">
    <property type="component" value="Unassembled WGS sequence"/>
</dbReference>
<proteinExistence type="predicted"/>
<dbReference type="PROSITE" id="PS51173">
    <property type="entry name" value="CBM2"/>
    <property type="match status" value="1"/>
</dbReference>
<dbReference type="OrthoDB" id="99456at2"/>
<dbReference type="InterPro" id="IPR017853">
    <property type="entry name" value="GH"/>
</dbReference>
<evidence type="ECO:0000313" key="4">
    <source>
        <dbReference type="EMBL" id="TQM83203.1"/>
    </source>
</evidence>
<dbReference type="GO" id="GO:0004553">
    <property type="term" value="F:hydrolase activity, hydrolyzing O-glycosyl compounds"/>
    <property type="evidence" value="ECO:0007669"/>
    <property type="project" value="InterPro"/>
</dbReference>
<dbReference type="Gene3D" id="2.60.40.290">
    <property type="match status" value="1"/>
</dbReference>
<keyword evidence="2" id="KW-0732">Signal</keyword>
<dbReference type="RefSeq" id="WP_141980990.1">
    <property type="nucleotide sequence ID" value="NZ_VFPP01000001.1"/>
</dbReference>
<dbReference type="SMART" id="SM00637">
    <property type="entry name" value="CBD_II"/>
    <property type="match status" value="1"/>
</dbReference>
<evidence type="ECO:0000259" key="3">
    <source>
        <dbReference type="PROSITE" id="PS51173"/>
    </source>
</evidence>
<gene>
    <name evidence="4" type="ORF">FHX81_5621</name>
</gene>
<dbReference type="EMBL" id="VFPP01000001">
    <property type="protein sequence ID" value="TQM83203.1"/>
    <property type="molecule type" value="Genomic_DNA"/>
</dbReference>
<accession>A0A543JK61</accession>
<dbReference type="SUPFAM" id="SSF49384">
    <property type="entry name" value="Carbohydrate-binding domain"/>
    <property type="match status" value="1"/>
</dbReference>
<name>A0A543JK61_9PSEU</name>
<reference evidence="4 5" key="1">
    <citation type="submission" date="2019-06" db="EMBL/GenBank/DDBJ databases">
        <title>Sequencing the genomes of 1000 actinobacteria strains.</title>
        <authorList>
            <person name="Klenk H.-P."/>
        </authorList>
    </citation>
    <scope>NUCLEOTIDE SEQUENCE [LARGE SCALE GENOMIC DNA]</scope>
    <source>
        <strain evidence="4 5">DSM 45456</strain>
    </source>
</reference>
<feature type="domain" description="CBM2" evidence="3">
    <location>
        <begin position="28"/>
        <end position="134"/>
    </location>
</feature>
<dbReference type="PANTHER" id="PTHR42976">
    <property type="entry name" value="BIFUNCTIONAL CHITINASE/LYSOZYME-RELATED"/>
    <property type="match status" value="1"/>
</dbReference>
<keyword evidence="5" id="KW-1185">Reference proteome</keyword>
<dbReference type="InterPro" id="IPR012291">
    <property type="entry name" value="CBM2_carb-bd_dom_sf"/>
</dbReference>
<sequence length="447" mass="46415">MSSKRKSLAALAAGVTAVLTAGLLLAAPAGAAPTPTAVFSQDSTWSSGYQGKFTVTAGSSAVSGWKVEFDLPAGSTPGSYWDATLSSSGSHHTFTNREYNGSLAAGASTSFGFLVNGTGVPANCKLNGQPCTGGTTTTTTSTTTSTTTTTSDQPPLPGSLKSAPYVDITMPTPSLESVARATGQKVFTLAFALADSSGCNPSWGGTIPLHDSRIINDVRALKALGGDVIVATGGAAGPYLEYSCSTADALLAAYKKVLDAVGSNHLDVDVEASIPHDMVNTALKRLQTERGTSISYTMRVQGDDYGMDPYSVQILQNAAAKGLTVLVNPMTMEFGSSRADWGDAVIAAAESSLRQMKQIWPAKSDAELKRLLGVTPMIGRNFNGKVFTQAHARKLVTWANTNRIGLLGFWSVGRDNGGCPGGGISPTCSSISQSQYEFTNIFKGFTA</sequence>
<evidence type="ECO:0000256" key="1">
    <source>
        <dbReference type="SAM" id="MobiDB-lite"/>
    </source>
</evidence>
<dbReference type="SUPFAM" id="SSF51445">
    <property type="entry name" value="(Trans)glycosidases"/>
    <property type="match status" value="1"/>
</dbReference>
<feature type="compositionally biased region" description="Low complexity" evidence="1">
    <location>
        <begin position="132"/>
        <end position="151"/>
    </location>
</feature>